<sequence>MAPAAPNAIAVALPIPDAPPVTKATLSCSIILFLLFQSSDHGTD</sequence>
<name>A0A6J4MKL3_9CYAN</name>
<dbReference type="EMBL" id="CADCTY010001197">
    <property type="protein sequence ID" value="CAA9361901.1"/>
    <property type="molecule type" value="Genomic_DNA"/>
</dbReference>
<organism evidence="1">
    <name type="scientific">uncultured Leptolyngbya sp</name>
    <dbReference type="NCBI Taxonomy" id="332963"/>
    <lineage>
        <taxon>Bacteria</taxon>
        <taxon>Bacillati</taxon>
        <taxon>Cyanobacteriota</taxon>
        <taxon>Cyanophyceae</taxon>
        <taxon>Leptolyngbyales</taxon>
        <taxon>Leptolyngbyaceae</taxon>
        <taxon>Leptolyngbya group</taxon>
        <taxon>Leptolyngbya</taxon>
        <taxon>environmental samples</taxon>
    </lineage>
</organism>
<dbReference type="AlphaFoldDB" id="A0A6J4MKL3"/>
<accession>A0A6J4MKL3</accession>
<gene>
    <name evidence="1" type="ORF">AVDCRST_MAG94-3425</name>
</gene>
<reference evidence="1" key="1">
    <citation type="submission" date="2020-02" db="EMBL/GenBank/DDBJ databases">
        <authorList>
            <person name="Meier V. D."/>
        </authorList>
    </citation>
    <scope>NUCLEOTIDE SEQUENCE</scope>
    <source>
        <strain evidence="1">AVDCRST_MAG94</strain>
    </source>
</reference>
<proteinExistence type="predicted"/>
<protein>
    <submittedName>
        <fullName evidence="1">Uncharacterized protein</fullName>
    </submittedName>
</protein>
<evidence type="ECO:0000313" key="1">
    <source>
        <dbReference type="EMBL" id="CAA9361901.1"/>
    </source>
</evidence>